<dbReference type="AlphaFoldDB" id="A0A212JGV8"/>
<dbReference type="EMBL" id="FLUL01000001">
    <property type="protein sequence ID" value="SBV98672.1"/>
    <property type="molecule type" value="Genomic_DNA"/>
</dbReference>
<sequence>MVIVDKDLGEIRLVKNARAKRIIVRKKDGYLQLTYPPSVSMSFIEKTIRDMKPRLMSLVEKKTTRILFTPDIEFKTFSFTLKLITGTSTKNYYMSLKEGILSISCPADINYNDSTVQSTIKGFVEKALRYEANRLFPAKVKSFAERYGFKYTEVKINKSRTRWGSCSSKKTINLSFYCMLLPEYLVDFVILHELCHTVEMNHGERFWQLLDKVSDDKAKELTKALKDHKTML</sequence>
<dbReference type="InterPro" id="IPR053136">
    <property type="entry name" value="UTP_pyrophosphatase-like"/>
</dbReference>
<organism evidence="2">
    <name type="scientific">uncultured Dysgonomonas sp</name>
    <dbReference type="NCBI Taxonomy" id="206096"/>
    <lineage>
        <taxon>Bacteria</taxon>
        <taxon>Pseudomonadati</taxon>
        <taxon>Bacteroidota</taxon>
        <taxon>Bacteroidia</taxon>
        <taxon>Bacteroidales</taxon>
        <taxon>Dysgonomonadaceae</taxon>
        <taxon>Dysgonomonas</taxon>
        <taxon>environmental samples</taxon>
    </lineage>
</organism>
<dbReference type="PANTHER" id="PTHR30399:SF1">
    <property type="entry name" value="UTP PYROPHOSPHATASE"/>
    <property type="match status" value="1"/>
</dbReference>
<feature type="domain" description="YgjP-like metallopeptidase" evidence="1">
    <location>
        <begin position="21"/>
        <end position="228"/>
    </location>
</feature>
<dbReference type="CDD" id="cd07344">
    <property type="entry name" value="M48_yhfN_like"/>
    <property type="match status" value="1"/>
</dbReference>
<dbReference type="InterPro" id="IPR002725">
    <property type="entry name" value="YgjP-like_metallopeptidase"/>
</dbReference>
<reference evidence="2" key="1">
    <citation type="submission" date="2016-04" db="EMBL/GenBank/DDBJ databases">
        <authorList>
            <person name="Evans L.H."/>
            <person name="Alamgir A."/>
            <person name="Owens N."/>
            <person name="Weber N.D."/>
            <person name="Virtaneva K."/>
            <person name="Barbian K."/>
            <person name="Babar A."/>
            <person name="Rosenke K."/>
        </authorList>
    </citation>
    <scope>NUCLEOTIDE SEQUENCE</scope>
    <source>
        <strain evidence="2">86-2</strain>
    </source>
</reference>
<dbReference type="Gene3D" id="3.30.2010.10">
    <property type="entry name" value="Metalloproteases ('zincins'), catalytic domain"/>
    <property type="match status" value="1"/>
</dbReference>
<dbReference type="RefSeq" id="WP_296948775.1">
    <property type="nucleotide sequence ID" value="NZ_LT599021.1"/>
</dbReference>
<dbReference type="PANTHER" id="PTHR30399">
    <property type="entry name" value="UNCHARACTERIZED PROTEIN YGJP"/>
    <property type="match status" value="1"/>
</dbReference>
<evidence type="ECO:0000313" key="2">
    <source>
        <dbReference type="EMBL" id="SBV98672.1"/>
    </source>
</evidence>
<protein>
    <recommendedName>
        <fullName evidence="1">YgjP-like metallopeptidase domain-containing protein</fullName>
    </recommendedName>
</protein>
<dbReference type="Pfam" id="PF01863">
    <property type="entry name" value="YgjP-like"/>
    <property type="match status" value="1"/>
</dbReference>
<proteinExistence type="predicted"/>
<name>A0A212JGV8_9BACT</name>
<evidence type="ECO:0000259" key="1">
    <source>
        <dbReference type="Pfam" id="PF01863"/>
    </source>
</evidence>
<accession>A0A212JGV8</accession>
<gene>
    <name evidence="2" type="ORF">KL86DYS2_11490</name>
</gene>